<evidence type="ECO:0000256" key="1">
    <source>
        <dbReference type="ARBA" id="ARBA00022679"/>
    </source>
</evidence>
<proteinExistence type="inferred from homology"/>
<dbReference type="InterPro" id="IPR050201">
    <property type="entry name" value="Bacterial_glucokinase"/>
</dbReference>
<evidence type="ECO:0000313" key="6">
    <source>
        <dbReference type="Proteomes" id="UP001302316"/>
    </source>
</evidence>
<dbReference type="PANTHER" id="PTHR47690:SF1">
    <property type="entry name" value="GLUCOKINASE"/>
    <property type="match status" value="1"/>
</dbReference>
<protein>
    <submittedName>
        <fullName evidence="5">Glucokinase</fullName>
        <ecNumber evidence="5">2.7.1.2</ecNumber>
    </submittedName>
</protein>
<comment type="similarity">
    <text evidence="3">Belongs to the bacterial glucokinase family.</text>
</comment>
<dbReference type="NCBIfam" id="TIGR00749">
    <property type="entry name" value="glk"/>
    <property type="match status" value="1"/>
</dbReference>
<organism evidence="5 6">
    <name type="scientific">Natronospira elongata</name>
    <dbReference type="NCBI Taxonomy" id="3110268"/>
    <lineage>
        <taxon>Bacteria</taxon>
        <taxon>Pseudomonadati</taxon>
        <taxon>Pseudomonadota</taxon>
        <taxon>Gammaproteobacteria</taxon>
        <taxon>Natronospirales</taxon>
        <taxon>Natronospiraceae</taxon>
        <taxon>Natronospira</taxon>
    </lineage>
</organism>
<dbReference type="Gene3D" id="3.30.420.40">
    <property type="match status" value="1"/>
</dbReference>
<dbReference type="GO" id="GO:0004340">
    <property type="term" value="F:glucokinase activity"/>
    <property type="evidence" value="ECO:0007669"/>
    <property type="project" value="UniProtKB-EC"/>
</dbReference>
<dbReference type="RefSeq" id="WP_346051255.1">
    <property type="nucleotide sequence ID" value="NZ_JAYGII010000012.1"/>
</dbReference>
<gene>
    <name evidence="5" type="primary">glk</name>
    <name evidence="5" type="ORF">VCB98_07300</name>
</gene>
<evidence type="ECO:0000256" key="4">
    <source>
        <dbReference type="SAM" id="MobiDB-lite"/>
    </source>
</evidence>
<dbReference type="InterPro" id="IPR043129">
    <property type="entry name" value="ATPase_NBD"/>
</dbReference>
<keyword evidence="1 5" id="KW-0808">Transferase</keyword>
<dbReference type="GO" id="GO:0005829">
    <property type="term" value="C:cytosol"/>
    <property type="evidence" value="ECO:0007669"/>
    <property type="project" value="TreeGrafter"/>
</dbReference>
<dbReference type="Pfam" id="PF02685">
    <property type="entry name" value="Glucokinase"/>
    <property type="match status" value="1"/>
</dbReference>
<dbReference type="CDD" id="cd24008">
    <property type="entry name" value="ASKHA_NBD_GLK"/>
    <property type="match status" value="1"/>
</dbReference>
<name>A0AAP6MK05_9GAMM</name>
<comment type="caution">
    <text evidence="5">The sequence shown here is derived from an EMBL/GenBank/DDBJ whole genome shotgun (WGS) entry which is preliminary data.</text>
</comment>
<reference evidence="5 6" key="1">
    <citation type="submission" date="2023-12" db="EMBL/GenBank/DDBJ databases">
        <title>Whole-genome sequencing of halo(alkali)philic microorganisms from hypersaline lakes.</title>
        <authorList>
            <person name="Sorokin D.Y."/>
            <person name="Merkel A.Y."/>
            <person name="Messina E."/>
            <person name="Yakimov M."/>
        </authorList>
    </citation>
    <scope>NUCLEOTIDE SEQUENCE [LARGE SCALE GENOMIC DNA]</scope>
    <source>
        <strain evidence="5 6">AB-CW1</strain>
    </source>
</reference>
<keyword evidence="6" id="KW-1185">Reference proteome</keyword>
<dbReference type="AlphaFoldDB" id="A0AAP6MK05"/>
<dbReference type="PANTHER" id="PTHR47690">
    <property type="entry name" value="GLUCOKINASE"/>
    <property type="match status" value="1"/>
</dbReference>
<dbReference type="GO" id="GO:0006096">
    <property type="term" value="P:glycolytic process"/>
    <property type="evidence" value="ECO:0007669"/>
    <property type="project" value="InterPro"/>
</dbReference>
<dbReference type="GO" id="GO:0005536">
    <property type="term" value="F:D-glucose binding"/>
    <property type="evidence" value="ECO:0007669"/>
    <property type="project" value="InterPro"/>
</dbReference>
<dbReference type="Gene3D" id="3.40.367.20">
    <property type="match status" value="1"/>
</dbReference>
<dbReference type="EMBL" id="JAYGII010000012">
    <property type="protein sequence ID" value="MEA5445619.1"/>
    <property type="molecule type" value="Genomic_DNA"/>
</dbReference>
<evidence type="ECO:0000256" key="2">
    <source>
        <dbReference type="ARBA" id="ARBA00022777"/>
    </source>
</evidence>
<dbReference type="InterPro" id="IPR003836">
    <property type="entry name" value="Glucokinase"/>
</dbReference>
<dbReference type="GO" id="GO:0005524">
    <property type="term" value="F:ATP binding"/>
    <property type="evidence" value="ECO:0007669"/>
    <property type="project" value="InterPro"/>
</dbReference>
<sequence length="354" mass="38697">MQMLIGDIGGTRVRLRLLESTAGGWQIRHESIRRSQAFESLEHALRGFLEELSRTERANVREAWLAVAGPVANGRVRFTNLPWESEAHLLETALKLPSVHLVNDLEALAHALPHIPQRQLIPIQKGHADSGPRLLISVGTGLGVASSFTEADGIRVLPSEGGHSDFASQTREQHALWKSLSEQYGHVSYERLLSGSGLVKIYKYHCDRYACPPFDGHALTEDPAPLLCQRAENREDKAATAAIACFSEILGAFAGNAALFSLATGGVYLVGGLLARLQPFLSDHRFIQAFQRKGRLQTLMQTIPIHAVTTAEPGLEGITQLATRQSLASTNRHTGVQGSPRESEVHAGAYYRQP</sequence>
<accession>A0AAP6MK05</accession>
<keyword evidence="2" id="KW-0418">Kinase</keyword>
<evidence type="ECO:0000313" key="5">
    <source>
        <dbReference type="EMBL" id="MEA5445619.1"/>
    </source>
</evidence>
<dbReference type="Proteomes" id="UP001302316">
    <property type="component" value="Unassembled WGS sequence"/>
</dbReference>
<dbReference type="SUPFAM" id="SSF53067">
    <property type="entry name" value="Actin-like ATPase domain"/>
    <property type="match status" value="1"/>
</dbReference>
<feature type="region of interest" description="Disordered" evidence="4">
    <location>
        <begin position="329"/>
        <end position="354"/>
    </location>
</feature>
<evidence type="ECO:0000256" key="3">
    <source>
        <dbReference type="RuleBase" id="RU004046"/>
    </source>
</evidence>
<dbReference type="EC" id="2.7.1.2" evidence="5"/>